<sequence>MAKDRRNKGRDHDSRLDLLDASLFEKKQVLDIGCNSGNISIIIAQRYKPAFLKGVDIDPYLINKAQSVLRIAYSLQNPDEDVDKTQAIDLSMRFHHFPRSMTNLFGFIPMATPPSYTSTEFPHNVQFQEGDWVEMEDEKKYDTIVALSVTKWIQLHRGDDGIKLFFKKIFEALNPGGTLVLEPQSYDTYHRRAKMNEKMQSIYDSIKLLPENYKDYLMNEVGFSKVKELGVSDHDNKGFKRPLFLYTK</sequence>
<dbReference type="PANTHER" id="PTHR12315">
    <property type="entry name" value="BICOID-INTERACTING PROTEIN RELATED"/>
    <property type="match status" value="1"/>
</dbReference>
<keyword evidence="9" id="KW-1185">Reference proteome</keyword>
<dbReference type="GO" id="GO:0008171">
    <property type="term" value="F:O-methyltransferase activity"/>
    <property type="evidence" value="ECO:0007669"/>
    <property type="project" value="UniProtKB-UniRule"/>
</dbReference>
<dbReference type="EC" id="2.1.1.-" evidence="6"/>
<name>A0A8H7BKT6_9FUNG</name>
<keyword evidence="2 6" id="KW-0489">Methyltransferase</keyword>
<dbReference type="GO" id="GO:0040031">
    <property type="term" value="P:snRNA modification"/>
    <property type="evidence" value="ECO:0007669"/>
    <property type="project" value="TreeGrafter"/>
</dbReference>
<dbReference type="Proteomes" id="UP000605846">
    <property type="component" value="Unassembled WGS sequence"/>
</dbReference>
<comment type="similarity">
    <text evidence="1 6">Belongs to the methyltransferase superfamily.</text>
</comment>
<dbReference type="InterPro" id="IPR039772">
    <property type="entry name" value="Bin3-like"/>
</dbReference>
<dbReference type="GO" id="GO:0008173">
    <property type="term" value="F:RNA methyltransferase activity"/>
    <property type="evidence" value="ECO:0007669"/>
    <property type="project" value="UniProtKB-UniRule"/>
</dbReference>
<dbReference type="CDD" id="cd02440">
    <property type="entry name" value="AdoMet_MTases"/>
    <property type="match status" value="1"/>
</dbReference>
<dbReference type="PANTHER" id="PTHR12315:SF0">
    <property type="entry name" value="7SK SNRNA METHYLPHOSPHATE CAPPING ENZYME"/>
    <property type="match status" value="1"/>
</dbReference>
<accession>A0A8H7BKT6</accession>
<gene>
    <name evidence="8" type="ORF">EC973_008625</name>
</gene>
<dbReference type="Gene3D" id="3.40.50.150">
    <property type="entry name" value="Vaccinia Virus protein VP39"/>
    <property type="match status" value="1"/>
</dbReference>
<dbReference type="InterPro" id="IPR010675">
    <property type="entry name" value="Bin3_C"/>
</dbReference>
<keyword evidence="4 5" id="KW-0949">S-adenosyl-L-methionine</keyword>
<feature type="domain" description="Bin3-type SAM" evidence="7">
    <location>
        <begin position="13"/>
        <end position="248"/>
    </location>
</feature>
<evidence type="ECO:0000256" key="6">
    <source>
        <dbReference type="RuleBase" id="RU367087"/>
    </source>
</evidence>
<evidence type="ECO:0000256" key="5">
    <source>
        <dbReference type="PROSITE-ProRule" id="PRU00848"/>
    </source>
</evidence>
<dbReference type="PROSITE" id="PS51515">
    <property type="entry name" value="BIN3_SAM"/>
    <property type="match status" value="1"/>
</dbReference>
<evidence type="ECO:0000313" key="9">
    <source>
        <dbReference type="Proteomes" id="UP000605846"/>
    </source>
</evidence>
<reference evidence="8" key="1">
    <citation type="submission" date="2020-01" db="EMBL/GenBank/DDBJ databases">
        <title>Genome Sequencing of Three Apophysomyces-Like Fungal Strains Confirms a Novel Fungal Genus in the Mucoromycota with divergent Burkholderia-like Endosymbiotic Bacteria.</title>
        <authorList>
            <person name="Stajich J.E."/>
            <person name="Macias A.M."/>
            <person name="Carter-House D."/>
            <person name="Lovett B."/>
            <person name="Kasson L.R."/>
            <person name="Berry K."/>
            <person name="Grigoriev I."/>
            <person name="Chang Y."/>
            <person name="Spatafora J."/>
            <person name="Kasson M.T."/>
        </authorList>
    </citation>
    <scope>NUCLEOTIDE SEQUENCE</scope>
    <source>
        <strain evidence="8">NRRL A-21654</strain>
    </source>
</reference>
<dbReference type="AlphaFoldDB" id="A0A8H7BKT6"/>
<protein>
    <recommendedName>
        <fullName evidence="6">RNA methyltransferase</fullName>
        <ecNumber evidence="6">2.1.1.-</ecNumber>
    </recommendedName>
</protein>
<proteinExistence type="inferred from homology"/>
<evidence type="ECO:0000256" key="3">
    <source>
        <dbReference type="ARBA" id="ARBA00022679"/>
    </source>
</evidence>
<dbReference type="GO" id="GO:0017069">
    <property type="term" value="F:snRNA binding"/>
    <property type="evidence" value="ECO:0007669"/>
    <property type="project" value="TreeGrafter"/>
</dbReference>
<evidence type="ECO:0000256" key="4">
    <source>
        <dbReference type="ARBA" id="ARBA00022691"/>
    </source>
</evidence>
<evidence type="ECO:0000256" key="2">
    <source>
        <dbReference type="ARBA" id="ARBA00022603"/>
    </source>
</evidence>
<dbReference type="InterPro" id="IPR024160">
    <property type="entry name" value="BIN3_SAM-bd_dom"/>
</dbReference>
<evidence type="ECO:0000259" key="7">
    <source>
        <dbReference type="PROSITE" id="PS51515"/>
    </source>
</evidence>
<keyword evidence="3 6" id="KW-0808">Transferase</keyword>
<evidence type="ECO:0000313" key="8">
    <source>
        <dbReference type="EMBL" id="KAF7726580.1"/>
    </source>
</evidence>
<dbReference type="SUPFAM" id="SSF53335">
    <property type="entry name" value="S-adenosyl-L-methionine-dependent methyltransferases"/>
    <property type="match status" value="1"/>
</dbReference>
<organism evidence="8 9">
    <name type="scientific">Apophysomyces ossiformis</name>
    <dbReference type="NCBI Taxonomy" id="679940"/>
    <lineage>
        <taxon>Eukaryota</taxon>
        <taxon>Fungi</taxon>
        <taxon>Fungi incertae sedis</taxon>
        <taxon>Mucoromycota</taxon>
        <taxon>Mucoromycotina</taxon>
        <taxon>Mucoromycetes</taxon>
        <taxon>Mucorales</taxon>
        <taxon>Mucorineae</taxon>
        <taxon>Mucoraceae</taxon>
        <taxon>Apophysomyces</taxon>
    </lineage>
</organism>
<dbReference type="Pfam" id="PF06859">
    <property type="entry name" value="Bin3"/>
    <property type="match status" value="1"/>
</dbReference>
<comment type="caution">
    <text evidence="8">The sequence shown here is derived from an EMBL/GenBank/DDBJ whole genome shotgun (WGS) entry which is preliminary data.</text>
</comment>
<evidence type="ECO:0000256" key="1">
    <source>
        <dbReference type="ARBA" id="ARBA00008361"/>
    </source>
</evidence>
<dbReference type="GO" id="GO:0032259">
    <property type="term" value="P:methylation"/>
    <property type="evidence" value="ECO:0007669"/>
    <property type="project" value="UniProtKB-KW"/>
</dbReference>
<dbReference type="OrthoDB" id="540004at2759"/>
<dbReference type="InterPro" id="IPR029063">
    <property type="entry name" value="SAM-dependent_MTases_sf"/>
</dbReference>
<dbReference type="EMBL" id="JABAYA010000076">
    <property type="protein sequence ID" value="KAF7726580.1"/>
    <property type="molecule type" value="Genomic_DNA"/>
</dbReference>